<feature type="binding site" evidence="9">
    <location>
        <position position="91"/>
    </location>
    <ligand>
        <name>ATP</name>
        <dbReference type="ChEBI" id="CHEBI:30616"/>
    </ligand>
</feature>
<evidence type="ECO:0000256" key="8">
    <source>
        <dbReference type="ARBA" id="ARBA00048679"/>
    </source>
</evidence>
<keyword evidence="12" id="KW-1185">Reference proteome</keyword>
<reference evidence="11 13" key="1">
    <citation type="journal article" date="2020" name="Stud. Mycol.">
        <title>101 Dothideomycetes genomes: a test case for predicting lifestyles and emergence of pathogens.</title>
        <authorList>
            <person name="Haridas S."/>
            <person name="Albert R."/>
            <person name="Binder M."/>
            <person name="Bloem J."/>
            <person name="Labutti K."/>
            <person name="Salamov A."/>
            <person name="Andreopoulos B."/>
            <person name="Baker S."/>
            <person name="Barry K."/>
            <person name="Bills G."/>
            <person name="Bluhm B."/>
            <person name="Cannon C."/>
            <person name="Castanera R."/>
            <person name="Culley D."/>
            <person name="Daum C."/>
            <person name="Ezra D."/>
            <person name="Gonzalez J."/>
            <person name="Henrissat B."/>
            <person name="Kuo A."/>
            <person name="Liang C."/>
            <person name="Lipzen A."/>
            <person name="Lutzoni F."/>
            <person name="Magnuson J."/>
            <person name="Mondo S."/>
            <person name="Nolan M."/>
            <person name="Ohm R."/>
            <person name="Pangilinan J."/>
            <person name="Park H.-J."/>
            <person name="Ramirez L."/>
            <person name="Alfaro M."/>
            <person name="Sun H."/>
            <person name="Tritt A."/>
            <person name="Yoshinaga Y."/>
            <person name="Zwiers L.-H."/>
            <person name="Turgeon B."/>
            <person name="Goodwin S."/>
            <person name="Spatafora J."/>
            <person name="Crous P."/>
            <person name="Grigoriev I."/>
        </authorList>
    </citation>
    <scope>NUCLEOTIDE SEQUENCE</scope>
    <source>
        <strain evidence="11 13">CBS 304.34</strain>
    </source>
</reference>
<accession>A0A6A6Y9D7</accession>
<dbReference type="GO" id="GO:0005524">
    <property type="term" value="F:ATP binding"/>
    <property type="evidence" value="ECO:0007669"/>
    <property type="project" value="UniProtKB-UniRule"/>
</dbReference>
<evidence type="ECO:0000256" key="1">
    <source>
        <dbReference type="ARBA" id="ARBA00012513"/>
    </source>
</evidence>
<dbReference type="GO" id="GO:0050684">
    <property type="term" value="P:regulation of mRNA processing"/>
    <property type="evidence" value="ECO:0007669"/>
    <property type="project" value="TreeGrafter"/>
</dbReference>
<keyword evidence="5 11" id="KW-0418">Kinase</keyword>
<dbReference type="GO" id="GO:0000245">
    <property type="term" value="P:spliceosomal complex assembly"/>
    <property type="evidence" value="ECO:0007669"/>
    <property type="project" value="TreeGrafter"/>
</dbReference>
<reference evidence="13" key="3">
    <citation type="submission" date="2025-04" db="UniProtKB">
        <authorList>
            <consortium name="RefSeq"/>
        </authorList>
    </citation>
    <scope>IDENTIFICATION</scope>
    <source>
        <strain evidence="13">CBS 304.34</strain>
    </source>
</reference>
<keyword evidence="6 9" id="KW-0067">ATP-binding</keyword>
<dbReference type="InterPro" id="IPR000719">
    <property type="entry name" value="Prot_kinase_dom"/>
</dbReference>
<dbReference type="EMBL" id="MU003710">
    <property type="protein sequence ID" value="KAF2805163.1"/>
    <property type="molecule type" value="Genomic_DNA"/>
</dbReference>
<protein>
    <recommendedName>
        <fullName evidence="1">non-specific serine/threonine protein kinase</fullName>
        <ecNumber evidence="1">2.7.11.1</ecNumber>
    </recommendedName>
</protein>
<dbReference type="GO" id="GO:0005634">
    <property type="term" value="C:nucleus"/>
    <property type="evidence" value="ECO:0007669"/>
    <property type="project" value="TreeGrafter"/>
</dbReference>
<dbReference type="InterPro" id="IPR011009">
    <property type="entry name" value="Kinase-like_dom_sf"/>
</dbReference>
<dbReference type="InterPro" id="IPR051334">
    <property type="entry name" value="SRPK"/>
</dbReference>
<reference evidence="13" key="2">
    <citation type="submission" date="2020-04" db="EMBL/GenBank/DDBJ databases">
        <authorList>
            <consortium name="NCBI Genome Project"/>
        </authorList>
    </citation>
    <scope>NUCLEOTIDE SEQUENCE</scope>
    <source>
        <strain evidence="13">CBS 304.34</strain>
    </source>
</reference>
<evidence type="ECO:0000313" key="12">
    <source>
        <dbReference type="Proteomes" id="UP000504636"/>
    </source>
</evidence>
<dbReference type="PROSITE" id="PS50011">
    <property type="entry name" value="PROTEIN_KINASE_DOM"/>
    <property type="match status" value="1"/>
</dbReference>
<dbReference type="RefSeq" id="XP_033572127.1">
    <property type="nucleotide sequence ID" value="XM_033728408.1"/>
</dbReference>
<dbReference type="Gene3D" id="1.10.510.10">
    <property type="entry name" value="Transferase(Phosphotransferase) domain 1"/>
    <property type="match status" value="1"/>
</dbReference>
<sequence>MKIFLRGVRGFTRRPASPARKIRSSGFAIIDEAVEIEEERMPHYKTSVYYPVRIGDIFHDRYQVLNKLGYGANSTVWFCRDLRQHNYVALKICINSSIVNREVEVFKHIAATRSKHSGASYVRSMQDSFEIKGPASVHQCLVQEPMLASLYDLQCALNPKSLTEALLKSALQYIFAGLDYLHSEAHVVHTDLQAKNIMLACSDPTVFKEWERMEEEEPSPRKVDGDQVIYKSRQDFALRKYLQAIGPCMIADLGMARIGKQHEGFIQPEIYRAPEVMLCMPWGSAADIWNIGVMIWDLFEEGHMFSPGGDNRKISNARMLGEMIALLGPPSQEFLRRADETLAYWNHEGQWKGFAEIPDYSLEDCEVYLEGENKKLFMSFMRKMLQWEPEKRATARELLQDEWLNSSTKGV</sequence>
<name>A0A6A6Y9D7_9PEZI</name>
<dbReference type="GeneID" id="54469301"/>
<dbReference type="Gene3D" id="3.30.200.20">
    <property type="entry name" value="Phosphorylase Kinase, domain 1"/>
    <property type="match status" value="1"/>
</dbReference>
<evidence type="ECO:0000256" key="6">
    <source>
        <dbReference type="ARBA" id="ARBA00022840"/>
    </source>
</evidence>
<dbReference type="GO" id="GO:0004674">
    <property type="term" value="F:protein serine/threonine kinase activity"/>
    <property type="evidence" value="ECO:0007669"/>
    <property type="project" value="UniProtKB-KW"/>
</dbReference>
<feature type="domain" description="Protein kinase" evidence="10">
    <location>
        <begin position="62"/>
        <end position="404"/>
    </location>
</feature>
<evidence type="ECO:0000259" key="10">
    <source>
        <dbReference type="PROSITE" id="PS50011"/>
    </source>
</evidence>
<dbReference type="InterPro" id="IPR017441">
    <property type="entry name" value="Protein_kinase_ATP_BS"/>
</dbReference>
<dbReference type="Proteomes" id="UP000504636">
    <property type="component" value="Unplaced"/>
</dbReference>
<evidence type="ECO:0000256" key="2">
    <source>
        <dbReference type="ARBA" id="ARBA00022527"/>
    </source>
</evidence>
<evidence type="ECO:0000256" key="5">
    <source>
        <dbReference type="ARBA" id="ARBA00022777"/>
    </source>
</evidence>
<dbReference type="PANTHER" id="PTHR47634">
    <property type="entry name" value="PROTEIN KINASE DOMAIN-CONTAINING PROTEIN-RELATED"/>
    <property type="match status" value="1"/>
</dbReference>
<dbReference type="SUPFAM" id="SSF56112">
    <property type="entry name" value="Protein kinase-like (PK-like)"/>
    <property type="match status" value="1"/>
</dbReference>
<dbReference type="EC" id="2.7.11.1" evidence="1"/>
<dbReference type="Pfam" id="PF00069">
    <property type="entry name" value="Pkinase"/>
    <property type="match status" value="2"/>
</dbReference>
<proteinExistence type="predicted"/>
<evidence type="ECO:0000256" key="3">
    <source>
        <dbReference type="ARBA" id="ARBA00022679"/>
    </source>
</evidence>
<keyword evidence="2" id="KW-0723">Serine/threonine-protein kinase</keyword>
<keyword evidence="3" id="KW-0808">Transferase</keyword>
<evidence type="ECO:0000256" key="7">
    <source>
        <dbReference type="ARBA" id="ARBA00047899"/>
    </source>
</evidence>
<keyword evidence="4 9" id="KW-0547">Nucleotide-binding</keyword>
<evidence type="ECO:0000313" key="11">
    <source>
        <dbReference type="EMBL" id="KAF2805163.1"/>
    </source>
</evidence>
<dbReference type="GO" id="GO:0005737">
    <property type="term" value="C:cytoplasm"/>
    <property type="evidence" value="ECO:0007669"/>
    <property type="project" value="TreeGrafter"/>
</dbReference>
<dbReference type="PANTHER" id="PTHR47634:SF9">
    <property type="entry name" value="PROTEIN KINASE DOMAIN-CONTAINING PROTEIN-RELATED"/>
    <property type="match status" value="1"/>
</dbReference>
<gene>
    <name evidence="11 13" type="ORF">BDZ99DRAFT_574770</name>
</gene>
<dbReference type="OrthoDB" id="5979581at2759"/>
<dbReference type="AlphaFoldDB" id="A0A6A6Y9D7"/>
<evidence type="ECO:0000256" key="9">
    <source>
        <dbReference type="PROSITE-ProRule" id="PRU10141"/>
    </source>
</evidence>
<comment type="catalytic activity">
    <reaction evidence="8">
        <text>L-seryl-[protein] + ATP = O-phospho-L-seryl-[protein] + ADP + H(+)</text>
        <dbReference type="Rhea" id="RHEA:17989"/>
        <dbReference type="Rhea" id="RHEA-COMP:9863"/>
        <dbReference type="Rhea" id="RHEA-COMP:11604"/>
        <dbReference type="ChEBI" id="CHEBI:15378"/>
        <dbReference type="ChEBI" id="CHEBI:29999"/>
        <dbReference type="ChEBI" id="CHEBI:30616"/>
        <dbReference type="ChEBI" id="CHEBI:83421"/>
        <dbReference type="ChEBI" id="CHEBI:456216"/>
        <dbReference type="EC" id="2.7.11.1"/>
    </reaction>
</comment>
<organism evidence="11">
    <name type="scientific">Mytilinidion resinicola</name>
    <dbReference type="NCBI Taxonomy" id="574789"/>
    <lineage>
        <taxon>Eukaryota</taxon>
        <taxon>Fungi</taxon>
        <taxon>Dikarya</taxon>
        <taxon>Ascomycota</taxon>
        <taxon>Pezizomycotina</taxon>
        <taxon>Dothideomycetes</taxon>
        <taxon>Pleosporomycetidae</taxon>
        <taxon>Mytilinidiales</taxon>
        <taxon>Mytilinidiaceae</taxon>
        <taxon>Mytilinidion</taxon>
    </lineage>
</organism>
<evidence type="ECO:0000313" key="13">
    <source>
        <dbReference type="RefSeq" id="XP_033572127.1"/>
    </source>
</evidence>
<comment type="catalytic activity">
    <reaction evidence="7">
        <text>L-threonyl-[protein] + ATP = O-phospho-L-threonyl-[protein] + ADP + H(+)</text>
        <dbReference type="Rhea" id="RHEA:46608"/>
        <dbReference type="Rhea" id="RHEA-COMP:11060"/>
        <dbReference type="Rhea" id="RHEA-COMP:11605"/>
        <dbReference type="ChEBI" id="CHEBI:15378"/>
        <dbReference type="ChEBI" id="CHEBI:30013"/>
        <dbReference type="ChEBI" id="CHEBI:30616"/>
        <dbReference type="ChEBI" id="CHEBI:61977"/>
        <dbReference type="ChEBI" id="CHEBI:456216"/>
        <dbReference type="EC" id="2.7.11.1"/>
    </reaction>
</comment>
<evidence type="ECO:0000256" key="4">
    <source>
        <dbReference type="ARBA" id="ARBA00022741"/>
    </source>
</evidence>
<dbReference type="PROSITE" id="PS00107">
    <property type="entry name" value="PROTEIN_KINASE_ATP"/>
    <property type="match status" value="1"/>
</dbReference>